<dbReference type="EMBL" id="QTSX02001421">
    <property type="protein sequence ID" value="KAJ9082882.1"/>
    <property type="molecule type" value="Genomic_DNA"/>
</dbReference>
<reference evidence="1" key="1">
    <citation type="submission" date="2022-04" db="EMBL/GenBank/DDBJ databases">
        <title>Genome of the entomopathogenic fungus Entomophthora muscae.</title>
        <authorList>
            <person name="Elya C."/>
            <person name="Lovett B.R."/>
            <person name="Lee E."/>
            <person name="Macias A.M."/>
            <person name="Hajek A.E."/>
            <person name="De Bivort B.L."/>
            <person name="Kasson M.T."/>
            <person name="De Fine Licht H.H."/>
            <person name="Stajich J.E."/>
        </authorList>
    </citation>
    <scope>NUCLEOTIDE SEQUENCE</scope>
    <source>
        <strain evidence="1">Berkeley</strain>
    </source>
</reference>
<accession>A0ACC2U7H8</accession>
<sequence>MVADLLAQIVFHMNMGNQSCKDKRFPPRATAIYQPIKAMTNEEYNQLYMAAITHNPPASIPAIPTPHLSAPPTHPLTQPVRDSVLGSRPVVSRGDLGQVFCGQCPPQEGS</sequence>
<gene>
    <name evidence="1" type="ORF">DSO57_1000185</name>
</gene>
<keyword evidence="2" id="KW-1185">Reference proteome</keyword>
<evidence type="ECO:0000313" key="1">
    <source>
        <dbReference type="EMBL" id="KAJ9082882.1"/>
    </source>
</evidence>
<proteinExistence type="predicted"/>
<protein>
    <submittedName>
        <fullName evidence="1">Uncharacterized protein</fullName>
    </submittedName>
</protein>
<dbReference type="Proteomes" id="UP001165960">
    <property type="component" value="Unassembled WGS sequence"/>
</dbReference>
<comment type="caution">
    <text evidence="1">The sequence shown here is derived from an EMBL/GenBank/DDBJ whole genome shotgun (WGS) entry which is preliminary data.</text>
</comment>
<organism evidence="1 2">
    <name type="scientific">Entomophthora muscae</name>
    <dbReference type="NCBI Taxonomy" id="34485"/>
    <lineage>
        <taxon>Eukaryota</taxon>
        <taxon>Fungi</taxon>
        <taxon>Fungi incertae sedis</taxon>
        <taxon>Zoopagomycota</taxon>
        <taxon>Entomophthoromycotina</taxon>
        <taxon>Entomophthoromycetes</taxon>
        <taxon>Entomophthorales</taxon>
        <taxon>Entomophthoraceae</taxon>
        <taxon>Entomophthora</taxon>
    </lineage>
</organism>
<evidence type="ECO:0000313" key="2">
    <source>
        <dbReference type="Proteomes" id="UP001165960"/>
    </source>
</evidence>
<name>A0ACC2U7H8_9FUNG</name>